<evidence type="ECO:0000313" key="1">
    <source>
        <dbReference type="EMBL" id="KKM03958.1"/>
    </source>
</evidence>
<name>A0A0F9JYG0_9ZZZZ</name>
<protein>
    <submittedName>
        <fullName evidence="1">Uncharacterized protein</fullName>
    </submittedName>
</protein>
<gene>
    <name evidence="1" type="ORF">LCGC14_1769270</name>
</gene>
<dbReference type="AlphaFoldDB" id="A0A0F9JYG0"/>
<comment type="caution">
    <text evidence="1">The sequence shown here is derived from an EMBL/GenBank/DDBJ whole genome shotgun (WGS) entry which is preliminary data.</text>
</comment>
<feature type="non-terminal residue" evidence="1">
    <location>
        <position position="1"/>
    </location>
</feature>
<proteinExistence type="predicted"/>
<accession>A0A0F9JYG0</accession>
<reference evidence="1" key="1">
    <citation type="journal article" date="2015" name="Nature">
        <title>Complex archaea that bridge the gap between prokaryotes and eukaryotes.</title>
        <authorList>
            <person name="Spang A."/>
            <person name="Saw J.H."/>
            <person name="Jorgensen S.L."/>
            <person name="Zaremba-Niedzwiedzka K."/>
            <person name="Martijn J."/>
            <person name="Lind A.E."/>
            <person name="van Eijk R."/>
            <person name="Schleper C."/>
            <person name="Guy L."/>
            <person name="Ettema T.J."/>
        </authorList>
    </citation>
    <scope>NUCLEOTIDE SEQUENCE</scope>
</reference>
<sequence length="27" mass="2982">RAWDSVADAISIGTGERIELDRRNHSG</sequence>
<dbReference type="EMBL" id="LAZR01016566">
    <property type="protein sequence ID" value="KKM03958.1"/>
    <property type="molecule type" value="Genomic_DNA"/>
</dbReference>
<organism evidence="1">
    <name type="scientific">marine sediment metagenome</name>
    <dbReference type="NCBI Taxonomy" id="412755"/>
    <lineage>
        <taxon>unclassified sequences</taxon>
        <taxon>metagenomes</taxon>
        <taxon>ecological metagenomes</taxon>
    </lineage>
</organism>